<reference evidence="2 3" key="1">
    <citation type="journal article" date="2018" name="Sci. Rep.">
        <title>Raphidocelis subcapitata (=Pseudokirchneriella subcapitata) provides an insight into genome evolution and environmental adaptations in the Sphaeropleales.</title>
        <authorList>
            <person name="Suzuki S."/>
            <person name="Yamaguchi H."/>
            <person name="Nakajima N."/>
            <person name="Kawachi M."/>
        </authorList>
    </citation>
    <scope>NUCLEOTIDE SEQUENCE [LARGE SCALE GENOMIC DNA]</scope>
    <source>
        <strain evidence="2 3">NIES-35</strain>
    </source>
</reference>
<organism evidence="2 3">
    <name type="scientific">Raphidocelis subcapitata</name>
    <dbReference type="NCBI Taxonomy" id="307507"/>
    <lineage>
        <taxon>Eukaryota</taxon>
        <taxon>Viridiplantae</taxon>
        <taxon>Chlorophyta</taxon>
        <taxon>core chlorophytes</taxon>
        <taxon>Chlorophyceae</taxon>
        <taxon>CS clade</taxon>
        <taxon>Sphaeropleales</taxon>
        <taxon>Selenastraceae</taxon>
        <taxon>Raphidocelis</taxon>
    </lineage>
</organism>
<protein>
    <submittedName>
        <fullName evidence="2">Uncharacterized protein</fullName>
    </submittedName>
</protein>
<accession>A0A2V0NWT5</accession>
<dbReference type="OrthoDB" id="201750at2759"/>
<keyword evidence="3" id="KW-1185">Reference proteome</keyword>
<proteinExistence type="predicted"/>
<evidence type="ECO:0000313" key="3">
    <source>
        <dbReference type="Proteomes" id="UP000247498"/>
    </source>
</evidence>
<comment type="caution">
    <text evidence="2">The sequence shown here is derived from an EMBL/GenBank/DDBJ whole genome shotgun (WGS) entry which is preliminary data.</text>
</comment>
<dbReference type="InParanoid" id="A0A2V0NWT5"/>
<dbReference type="SUPFAM" id="SSF101447">
    <property type="entry name" value="Formin homology 2 domain (FH2 domain)"/>
    <property type="match status" value="1"/>
</dbReference>
<name>A0A2V0NWT5_9CHLO</name>
<sequence>MRGPARSRSNATGMEAGSSGRCSALCSRGAAVAPQARRHPHGWGARAPARPRVDAAAARPHCPHAVAGAPWAAPPPPPPPPPPPRSGAAAPNGPAARRRPRGPALARAAAAGGGGASGPQPQPPQPPQPPRPADLSGLWAKDEAASDLAAYERSLDLLGLSGLQKLTAKLIDGMEIRQARGPGAWIIDPGTLVVSYVTVVPFFRVRESFPLGATAEMPRRDLRPGRQTALARRVEGGARVEMAWGEPLAGSLVEEYTLLPDGRLRVRATTAVGGRSVTADAVYARARVGPDELVRQREAARRRR</sequence>
<evidence type="ECO:0000256" key="1">
    <source>
        <dbReference type="SAM" id="MobiDB-lite"/>
    </source>
</evidence>
<evidence type="ECO:0000313" key="2">
    <source>
        <dbReference type="EMBL" id="GBF91799.1"/>
    </source>
</evidence>
<feature type="compositionally biased region" description="Pro residues" evidence="1">
    <location>
        <begin position="72"/>
        <end position="85"/>
    </location>
</feature>
<dbReference type="AlphaFoldDB" id="A0A2V0NWT5"/>
<dbReference type="Proteomes" id="UP000247498">
    <property type="component" value="Unassembled WGS sequence"/>
</dbReference>
<feature type="compositionally biased region" description="Low complexity" evidence="1">
    <location>
        <begin position="45"/>
        <end position="60"/>
    </location>
</feature>
<gene>
    <name evidence="2" type="ORF">Rsub_04904</name>
</gene>
<dbReference type="EMBL" id="BDRX01000027">
    <property type="protein sequence ID" value="GBF91799.1"/>
    <property type="molecule type" value="Genomic_DNA"/>
</dbReference>
<feature type="compositionally biased region" description="Low complexity" evidence="1">
    <location>
        <begin position="86"/>
        <end position="95"/>
    </location>
</feature>
<feature type="compositionally biased region" description="Pro residues" evidence="1">
    <location>
        <begin position="120"/>
        <end position="132"/>
    </location>
</feature>
<feature type="region of interest" description="Disordered" evidence="1">
    <location>
        <begin position="1"/>
        <end position="136"/>
    </location>
</feature>